<keyword evidence="1" id="KW-0732">Signal</keyword>
<dbReference type="EMBL" id="FZNS01000002">
    <property type="protein sequence ID" value="SNR44735.1"/>
    <property type="molecule type" value="Genomic_DNA"/>
</dbReference>
<organism evidence="3 4">
    <name type="scientific">Hymenobacter mucosus</name>
    <dbReference type="NCBI Taxonomy" id="1411120"/>
    <lineage>
        <taxon>Bacteria</taxon>
        <taxon>Pseudomonadati</taxon>
        <taxon>Bacteroidota</taxon>
        <taxon>Cytophagia</taxon>
        <taxon>Cytophagales</taxon>
        <taxon>Hymenobacteraceae</taxon>
        <taxon>Hymenobacter</taxon>
    </lineage>
</organism>
<evidence type="ECO:0000313" key="4">
    <source>
        <dbReference type="Proteomes" id="UP000198310"/>
    </source>
</evidence>
<proteinExistence type="predicted"/>
<feature type="signal peptide" evidence="1">
    <location>
        <begin position="1"/>
        <end position="19"/>
    </location>
</feature>
<evidence type="ECO:0000313" key="3">
    <source>
        <dbReference type="EMBL" id="SNR44735.1"/>
    </source>
</evidence>
<dbReference type="PROSITE" id="PS51257">
    <property type="entry name" value="PROKAR_LIPOPROTEIN"/>
    <property type="match status" value="1"/>
</dbReference>
<gene>
    <name evidence="3" type="ORF">SAMN06269173_102512</name>
</gene>
<feature type="chain" id="PRO_5011290714" evidence="1">
    <location>
        <begin position="20"/>
        <end position="148"/>
    </location>
</feature>
<dbReference type="SMART" id="SM00754">
    <property type="entry name" value="CHRD"/>
    <property type="match status" value="1"/>
</dbReference>
<accession>A0A238WDU8</accession>
<dbReference type="AlphaFoldDB" id="A0A238WDU8"/>
<name>A0A238WDU8_9BACT</name>
<keyword evidence="4" id="KW-1185">Reference proteome</keyword>
<dbReference type="InterPro" id="IPR010895">
    <property type="entry name" value="CHRD"/>
</dbReference>
<evidence type="ECO:0000259" key="2">
    <source>
        <dbReference type="PROSITE" id="PS50933"/>
    </source>
</evidence>
<dbReference type="Pfam" id="PF07452">
    <property type="entry name" value="CHRD"/>
    <property type="match status" value="1"/>
</dbReference>
<reference evidence="4" key="1">
    <citation type="submission" date="2017-06" db="EMBL/GenBank/DDBJ databases">
        <authorList>
            <person name="Varghese N."/>
            <person name="Submissions S."/>
        </authorList>
    </citation>
    <scope>NUCLEOTIDE SEQUENCE [LARGE SCALE GENOMIC DNA]</scope>
    <source>
        <strain evidence="4">DSM 28041</strain>
    </source>
</reference>
<dbReference type="RefSeq" id="WP_052695195.1">
    <property type="nucleotide sequence ID" value="NZ_FZNS01000002.1"/>
</dbReference>
<sequence length="148" mass="15156">MNLKITALCLLLTGSAAMVACKKEDATTASTTDAVQLTATLDGKQEVGPNNSTATGAMTGSYNKSTRVLTYSVTYQGIAPTMGHIHRGAAGTTGDPFLAFQNVASSPITGTSTLSEADAALLLGGQTYVNLHTTAYPGGEIRGKVTLK</sequence>
<evidence type="ECO:0000256" key="1">
    <source>
        <dbReference type="SAM" id="SignalP"/>
    </source>
</evidence>
<protein>
    <submittedName>
        <fullName evidence="3">CHRD domain-containing protein</fullName>
    </submittedName>
</protein>
<dbReference type="Proteomes" id="UP000198310">
    <property type="component" value="Unassembled WGS sequence"/>
</dbReference>
<feature type="domain" description="CHRD" evidence="2">
    <location>
        <begin position="33"/>
        <end position="148"/>
    </location>
</feature>
<dbReference type="PROSITE" id="PS50933">
    <property type="entry name" value="CHRD"/>
    <property type="match status" value="1"/>
</dbReference>